<feature type="chain" id="PRO_5002272516" evidence="1">
    <location>
        <begin position="22"/>
        <end position="84"/>
    </location>
</feature>
<keyword evidence="1" id="KW-0732">Signal</keyword>
<accession>A0A0D3GGG6</accession>
<organism evidence="2">
    <name type="scientific">Oryza barthii</name>
    <dbReference type="NCBI Taxonomy" id="65489"/>
    <lineage>
        <taxon>Eukaryota</taxon>
        <taxon>Viridiplantae</taxon>
        <taxon>Streptophyta</taxon>
        <taxon>Embryophyta</taxon>
        <taxon>Tracheophyta</taxon>
        <taxon>Spermatophyta</taxon>
        <taxon>Magnoliopsida</taxon>
        <taxon>Liliopsida</taxon>
        <taxon>Poales</taxon>
        <taxon>Poaceae</taxon>
        <taxon>BOP clade</taxon>
        <taxon>Oryzoideae</taxon>
        <taxon>Oryzeae</taxon>
        <taxon>Oryzinae</taxon>
        <taxon>Oryza</taxon>
    </lineage>
</organism>
<evidence type="ECO:0000256" key="1">
    <source>
        <dbReference type="SAM" id="SignalP"/>
    </source>
</evidence>
<evidence type="ECO:0000313" key="3">
    <source>
        <dbReference type="Proteomes" id="UP000026960"/>
    </source>
</evidence>
<sequence length="84" mass="9331">MVKSSLVALILVLIVPPPILGSRRRRAARRAIATLRRRLRRVSGDAPPLAPPCAKSFLLGPSRCMDAAPLLRREHKEEDDGREI</sequence>
<reference evidence="2" key="1">
    <citation type="journal article" date="2009" name="Rice">
        <title>De Novo Next Generation Sequencing of Plant Genomes.</title>
        <authorList>
            <person name="Rounsley S."/>
            <person name="Marri P.R."/>
            <person name="Yu Y."/>
            <person name="He R."/>
            <person name="Sisneros N."/>
            <person name="Goicoechea J.L."/>
            <person name="Lee S.J."/>
            <person name="Angelova A."/>
            <person name="Kudrna D."/>
            <person name="Luo M."/>
            <person name="Affourtit J."/>
            <person name="Desany B."/>
            <person name="Knight J."/>
            <person name="Niazi F."/>
            <person name="Egholm M."/>
            <person name="Wing R.A."/>
        </authorList>
    </citation>
    <scope>NUCLEOTIDE SEQUENCE [LARGE SCALE GENOMIC DNA]</scope>
    <source>
        <strain evidence="2">cv. IRGC 105608</strain>
    </source>
</reference>
<keyword evidence="3" id="KW-1185">Reference proteome</keyword>
<protein>
    <submittedName>
        <fullName evidence="2">Uncharacterized protein</fullName>
    </submittedName>
</protein>
<dbReference type="EnsemblPlants" id="OBART06G14380.1">
    <property type="protein sequence ID" value="OBART06G14380.1"/>
    <property type="gene ID" value="OBART06G14380"/>
</dbReference>
<feature type="signal peptide" evidence="1">
    <location>
        <begin position="1"/>
        <end position="21"/>
    </location>
</feature>
<reference evidence="2" key="2">
    <citation type="submission" date="2015-03" db="UniProtKB">
        <authorList>
            <consortium name="EnsemblPlants"/>
        </authorList>
    </citation>
    <scope>IDENTIFICATION</scope>
</reference>
<dbReference type="PaxDb" id="65489-OBART06G14380.1"/>
<evidence type="ECO:0000313" key="2">
    <source>
        <dbReference type="EnsemblPlants" id="OBART06G14380.1"/>
    </source>
</evidence>
<proteinExistence type="predicted"/>
<dbReference type="Proteomes" id="UP000026960">
    <property type="component" value="Chromosome 6"/>
</dbReference>
<dbReference type="HOGENOM" id="CLU_2531050_0_0_1"/>
<dbReference type="AlphaFoldDB" id="A0A0D3GGG6"/>
<dbReference type="Gramene" id="OBART06G14380.1">
    <property type="protein sequence ID" value="OBART06G14380.1"/>
    <property type="gene ID" value="OBART06G14380"/>
</dbReference>
<name>A0A0D3GGG6_9ORYZ</name>